<feature type="compositionally biased region" description="Polar residues" evidence="1">
    <location>
        <begin position="1"/>
        <end position="12"/>
    </location>
</feature>
<dbReference type="AlphaFoldDB" id="A0A0B6YCA7"/>
<name>A0A0B6YCA7_9EUPU</name>
<evidence type="ECO:0000313" key="2">
    <source>
        <dbReference type="EMBL" id="CEK53809.1"/>
    </source>
</evidence>
<gene>
    <name evidence="2" type="primary">ORF21282</name>
</gene>
<proteinExistence type="predicted"/>
<organism evidence="2">
    <name type="scientific">Arion vulgaris</name>
    <dbReference type="NCBI Taxonomy" id="1028688"/>
    <lineage>
        <taxon>Eukaryota</taxon>
        <taxon>Metazoa</taxon>
        <taxon>Spiralia</taxon>
        <taxon>Lophotrochozoa</taxon>
        <taxon>Mollusca</taxon>
        <taxon>Gastropoda</taxon>
        <taxon>Heterobranchia</taxon>
        <taxon>Euthyneura</taxon>
        <taxon>Panpulmonata</taxon>
        <taxon>Eupulmonata</taxon>
        <taxon>Stylommatophora</taxon>
        <taxon>Helicina</taxon>
        <taxon>Arionoidea</taxon>
        <taxon>Arionidae</taxon>
        <taxon>Arion</taxon>
    </lineage>
</organism>
<sequence length="79" mass="9414">RVLFRSTYSMSAHNLEKSRKTKEQHFSMSAHNLGESNETPLMKEHISQQYRYLEEHHNYVDQKNPERSLTSTRFGTDQD</sequence>
<feature type="region of interest" description="Disordered" evidence="1">
    <location>
        <begin position="57"/>
        <end position="79"/>
    </location>
</feature>
<feature type="non-terminal residue" evidence="2">
    <location>
        <position position="79"/>
    </location>
</feature>
<dbReference type="EMBL" id="HACG01006944">
    <property type="protein sequence ID" value="CEK53809.1"/>
    <property type="molecule type" value="Transcribed_RNA"/>
</dbReference>
<protein>
    <submittedName>
        <fullName evidence="2">Uncharacterized protein</fullName>
    </submittedName>
</protein>
<accession>A0A0B6YCA7</accession>
<feature type="compositionally biased region" description="Basic and acidic residues" evidence="1">
    <location>
        <begin position="57"/>
        <end position="66"/>
    </location>
</feature>
<evidence type="ECO:0000256" key="1">
    <source>
        <dbReference type="SAM" id="MobiDB-lite"/>
    </source>
</evidence>
<reference evidence="2" key="1">
    <citation type="submission" date="2014-12" db="EMBL/GenBank/DDBJ databases">
        <title>Insight into the proteome of Arion vulgaris.</title>
        <authorList>
            <person name="Aradska J."/>
            <person name="Bulat T."/>
            <person name="Smidak R."/>
            <person name="Sarate P."/>
            <person name="Gangsoo J."/>
            <person name="Sialana F."/>
            <person name="Bilban M."/>
            <person name="Lubec G."/>
        </authorList>
    </citation>
    <scope>NUCLEOTIDE SEQUENCE</scope>
    <source>
        <tissue evidence="2">Skin</tissue>
    </source>
</reference>
<feature type="non-terminal residue" evidence="2">
    <location>
        <position position="1"/>
    </location>
</feature>
<feature type="compositionally biased region" description="Polar residues" evidence="1">
    <location>
        <begin position="67"/>
        <end position="79"/>
    </location>
</feature>
<feature type="region of interest" description="Disordered" evidence="1">
    <location>
        <begin position="1"/>
        <end position="23"/>
    </location>
</feature>
<feature type="compositionally biased region" description="Basic and acidic residues" evidence="1">
    <location>
        <begin position="14"/>
        <end position="23"/>
    </location>
</feature>